<keyword evidence="5 8" id="KW-0418">Kinase</keyword>
<evidence type="ECO:0000256" key="5">
    <source>
        <dbReference type="ARBA" id="ARBA00022777"/>
    </source>
</evidence>
<evidence type="ECO:0000256" key="4">
    <source>
        <dbReference type="ARBA" id="ARBA00022679"/>
    </source>
</evidence>
<name>A0A3B0Y720_9ZZZZ</name>
<dbReference type="Gene3D" id="3.30.565.10">
    <property type="entry name" value="Histidine kinase-like ATPase, C-terminal domain"/>
    <property type="match status" value="1"/>
</dbReference>
<dbReference type="EMBL" id="UOFM01000133">
    <property type="protein sequence ID" value="VAW75411.1"/>
    <property type="molecule type" value="Genomic_DNA"/>
</dbReference>
<keyword evidence="4" id="KW-0808">Transferase</keyword>
<dbReference type="GO" id="GO:0004721">
    <property type="term" value="F:phosphoprotein phosphatase activity"/>
    <property type="evidence" value="ECO:0007669"/>
    <property type="project" value="TreeGrafter"/>
</dbReference>
<dbReference type="PROSITE" id="PS50109">
    <property type="entry name" value="HIS_KIN"/>
    <property type="match status" value="1"/>
</dbReference>
<dbReference type="SUPFAM" id="SSF55874">
    <property type="entry name" value="ATPase domain of HSP90 chaperone/DNA topoisomerase II/histidine kinase"/>
    <property type="match status" value="1"/>
</dbReference>
<dbReference type="SMART" id="SM00387">
    <property type="entry name" value="HATPase_c"/>
    <property type="match status" value="1"/>
</dbReference>
<dbReference type="InterPro" id="IPR005467">
    <property type="entry name" value="His_kinase_dom"/>
</dbReference>
<feature type="domain" description="Histidine kinase" evidence="7">
    <location>
        <begin position="16"/>
        <end position="231"/>
    </location>
</feature>
<dbReference type="PANTHER" id="PTHR45453">
    <property type="entry name" value="PHOSPHATE REGULON SENSOR PROTEIN PHOR"/>
    <property type="match status" value="1"/>
</dbReference>
<dbReference type="GO" id="GO:0005886">
    <property type="term" value="C:plasma membrane"/>
    <property type="evidence" value="ECO:0007669"/>
    <property type="project" value="TreeGrafter"/>
</dbReference>
<dbReference type="Pfam" id="PF02518">
    <property type="entry name" value="HATPase_c"/>
    <property type="match status" value="1"/>
</dbReference>
<proteinExistence type="predicted"/>
<organism evidence="8">
    <name type="scientific">hydrothermal vent metagenome</name>
    <dbReference type="NCBI Taxonomy" id="652676"/>
    <lineage>
        <taxon>unclassified sequences</taxon>
        <taxon>metagenomes</taxon>
        <taxon>ecological metagenomes</taxon>
    </lineage>
</organism>
<dbReference type="GO" id="GO:0000155">
    <property type="term" value="F:phosphorelay sensor kinase activity"/>
    <property type="evidence" value="ECO:0007669"/>
    <property type="project" value="TreeGrafter"/>
</dbReference>
<sequence length="231" mass="25769">MTDNTEKPDFNIILANTVHDMKNSVGMLLAALDEIDSRCPPDKCSSRDQFSQLRYEGKRLSSNLVQVLTLYRINESRYSPNITENDASDVLEECLLDNEGLLALKGIDIDMDCDEDDLQGFFDHDLICGLISSVINNAYKYANRRIRIGAQREEDYLALYVEDDGNGFPAFMLHEGAQDSPAVNFKSGSTGLGLYFAATIAGLHRHEGRQGFIRTRNNGIDGGGRFTLYLP</sequence>
<comment type="catalytic activity">
    <reaction evidence="1">
        <text>ATP + protein L-histidine = ADP + protein N-phospho-L-histidine.</text>
        <dbReference type="EC" id="2.7.13.3"/>
    </reaction>
</comment>
<dbReference type="InterPro" id="IPR036890">
    <property type="entry name" value="HATPase_C_sf"/>
</dbReference>
<evidence type="ECO:0000256" key="1">
    <source>
        <dbReference type="ARBA" id="ARBA00000085"/>
    </source>
</evidence>
<gene>
    <name evidence="8" type="ORF">MNBD_GAMMA14-119</name>
</gene>
<dbReference type="EC" id="2.7.13.3" evidence="2"/>
<reference evidence="8" key="1">
    <citation type="submission" date="2018-06" db="EMBL/GenBank/DDBJ databases">
        <authorList>
            <person name="Zhirakovskaya E."/>
        </authorList>
    </citation>
    <scope>NUCLEOTIDE SEQUENCE</scope>
</reference>
<evidence type="ECO:0000313" key="8">
    <source>
        <dbReference type="EMBL" id="VAW75411.1"/>
    </source>
</evidence>
<dbReference type="InterPro" id="IPR003594">
    <property type="entry name" value="HATPase_dom"/>
</dbReference>
<dbReference type="AlphaFoldDB" id="A0A3B0Y720"/>
<evidence type="ECO:0000256" key="3">
    <source>
        <dbReference type="ARBA" id="ARBA00022553"/>
    </source>
</evidence>
<evidence type="ECO:0000256" key="6">
    <source>
        <dbReference type="ARBA" id="ARBA00023012"/>
    </source>
</evidence>
<evidence type="ECO:0000256" key="2">
    <source>
        <dbReference type="ARBA" id="ARBA00012438"/>
    </source>
</evidence>
<keyword evidence="3" id="KW-0597">Phosphoprotein</keyword>
<protein>
    <recommendedName>
        <fullName evidence="2">histidine kinase</fullName>
        <ecNumber evidence="2">2.7.13.3</ecNumber>
    </recommendedName>
</protein>
<accession>A0A3B0Y720</accession>
<keyword evidence="6" id="KW-0902">Two-component regulatory system</keyword>
<evidence type="ECO:0000259" key="7">
    <source>
        <dbReference type="PROSITE" id="PS50109"/>
    </source>
</evidence>
<dbReference type="InterPro" id="IPR050351">
    <property type="entry name" value="BphY/WalK/GraS-like"/>
</dbReference>
<dbReference type="PANTHER" id="PTHR45453:SF1">
    <property type="entry name" value="PHOSPHATE REGULON SENSOR PROTEIN PHOR"/>
    <property type="match status" value="1"/>
</dbReference>
<dbReference type="GO" id="GO:0016036">
    <property type="term" value="P:cellular response to phosphate starvation"/>
    <property type="evidence" value="ECO:0007669"/>
    <property type="project" value="TreeGrafter"/>
</dbReference>